<keyword evidence="1" id="KW-0233">DNA recombination</keyword>
<feature type="domain" description="Tyr recombinase" evidence="2">
    <location>
        <begin position="1"/>
        <end position="121"/>
    </location>
</feature>
<dbReference type="GO" id="GO:0006310">
    <property type="term" value="P:DNA recombination"/>
    <property type="evidence" value="ECO:0007669"/>
    <property type="project" value="UniProtKB-KW"/>
</dbReference>
<organism evidence="3 4">
    <name type="scientific">Mucilaginibacter conchicola</name>
    <dbReference type="NCBI Taxonomy" id="2303333"/>
    <lineage>
        <taxon>Bacteria</taxon>
        <taxon>Pseudomonadati</taxon>
        <taxon>Bacteroidota</taxon>
        <taxon>Sphingobacteriia</taxon>
        <taxon>Sphingobacteriales</taxon>
        <taxon>Sphingobacteriaceae</taxon>
        <taxon>Mucilaginibacter</taxon>
    </lineage>
</organism>
<dbReference type="GO" id="GO:0015074">
    <property type="term" value="P:DNA integration"/>
    <property type="evidence" value="ECO:0007669"/>
    <property type="project" value="InterPro"/>
</dbReference>
<evidence type="ECO:0000313" key="4">
    <source>
        <dbReference type="Proteomes" id="UP000264217"/>
    </source>
</evidence>
<dbReference type="Pfam" id="PF00589">
    <property type="entry name" value="Phage_integrase"/>
    <property type="match status" value="1"/>
</dbReference>
<name>A0A372NNR9_9SPHI</name>
<dbReference type="Gene3D" id="1.10.443.10">
    <property type="entry name" value="Intergrase catalytic core"/>
    <property type="match status" value="1"/>
</dbReference>
<evidence type="ECO:0000259" key="2">
    <source>
        <dbReference type="PROSITE" id="PS51898"/>
    </source>
</evidence>
<gene>
    <name evidence="3" type="ORF">D0C36_21010</name>
</gene>
<evidence type="ECO:0000313" key="3">
    <source>
        <dbReference type="EMBL" id="RFZ90280.1"/>
    </source>
</evidence>
<proteinExistence type="predicted"/>
<dbReference type="PROSITE" id="PS51898">
    <property type="entry name" value="TYR_RECOMBINASE"/>
    <property type="match status" value="1"/>
</dbReference>
<comment type="caution">
    <text evidence="3">The sequence shown here is derived from an EMBL/GenBank/DDBJ whole genome shotgun (WGS) entry which is preliminary data.</text>
</comment>
<dbReference type="EMBL" id="QWDC01000004">
    <property type="protein sequence ID" value="RFZ90280.1"/>
    <property type="molecule type" value="Genomic_DNA"/>
</dbReference>
<dbReference type="Proteomes" id="UP000264217">
    <property type="component" value="Unassembled WGS sequence"/>
</dbReference>
<dbReference type="GO" id="GO:0003677">
    <property type="term" value="F:DNA binding"/>
    <property type="evidence" value="ECO:0007669"/>
    <property type="project" value="InterPro"/>
</dbReference>
<dbReference type="AlphaFoldDB" id="A0A372NNR9"/>
<dbReference type="InterPro" id="IPR011010">
    <property type="entry name" value="DNA_brk_join_enz"/>
</dbReference>
<reference evidence="3 4" key="1">
    <citation type="submission" date="2018-08" db="EMBL/GenBank/DDBJ databases">
        <title>Mucilaginibacter sp. MYSH2.</title>
        <authorList>
            <person name="Seo T."/>
        </authorList>
    </citation>
    <scope>NUCLEOTIDE SEQUENCE [LARGE SCALE GENOMIC DNA]</scope>
    <source>
        <strain evidence="3 4">MYSH2</strain>
    </source>
</reference>
<sequence>MTLRCSKAHAIADMFRSYPLQSDAGYLFSYLKKEHNSAAKFDARIDSALKDLNEDVSIIKDAQDISRHITGYVARHSFATNHKHKKVDIAIIQEAMGHGTEETTRIYLEEYDDFEIASSIEEALG</sequence>
<evidence type="ECO:0000256" key="1">
    <source>
        <dbReference type="ARBA" id="ARBA00023172"/>
    </source>
</evidence>
<accession>A0A372NNR9</accession>
<protein>
    <recommendedName>
        <fullName evidence="2">Tyr recombinase domain-containing protein</fullName>
    </recommendedName>
</protein>
<dbReference type="InterPro" id="IPR013762">
    <property type="entry name" value="Integrase-like_cat_sf"/>
</dbReference>
<keyword evidence="4" id="KW-1185">Reference proteome</keyword>
<dbReference type="SUPFAM" id="SSF56349">
    <property type="entry name" value="DNA breaking-rejoining enzymes"/>
    <property type="match status" value="1"/>
</dbReference>
<dbReference type="InterPro" id="IPR002104">
    <property type="entry name" value="Integrase_catalytic"/>
</dbReference>